<dbReference type="Pfam" id="PF03747">
    <property type="entry name" value="ADP_ribosyl_GH"/>
    <property type="match status" value="1"/>
</dbReference>
<dbReference type="InterPro" id="IPR050792">
    <property type="entry name" value="ADP-ribosylglycohydrolase"/>
</dbReference>
<dbReference type="PANTHER" id="PTHR16222">
    <property type="entry name" value="ADP-RIBOSYLGLYCOHYDROLASE"/>
    <property type="match status" value="1"/>
</dbReference>
<dbReference type="InterPro" id="IPR005502">
    <property type="entry name" value="Ribosyl_crysJ1"/>
</dbReference>
<feature type="binding site" evidence="3">
    <location>
        <position position="295"/>
    </location>
    <ligand>
        <name>Mg(2+)</name>
        <dbReference type="ChEBI" id="CHEBI:18420"/>
        <label>1</label>
    </ligand>
</feature>
<feature type="binding site" evidence="3">
    <location>
        <position position="296"/>
    </location>
    <ligand>
        <name>Mg(2+)</name>
        <dbReference type="ChEBI" id="CHEBI:18420"/>
        <label>1</label>
    </ligand>
</feature>
<evidence type="ECO:0008006" key="5">
    <source>
        <dbReference type="Google" id="ProtNLM"/>
    </source>
</evidence>
<keyword evidence="2" id="KW-0378">Hydrolase</keyword>
<dbReference type="SUPFAM" id="SSF101478">
    <property type="entry name" value="ADP-ribosylglycohydrolase"/>
    <property type="match status" value="1"/>
</dbReference>
<name>A0A212LEW6_9HYPH</name>
<dbReference type="EMBL" id="FMJD01000007">
    <property type="protein sequence ID" value="SCM75939.1"/>
    <property type="molecule type" value="Genomic_DNA"/>
</dbReference>
<protein>
    <recommendedName>
        <fullName evidence="5">ADP-ribosylglycohydrolase</fullName>
    </recommendedName>
</protein>
<keyword evidence="3" id="KW-0460">Magnesium</keyword>
<dbReference type="RefSeq" id="WP_288196230.1">
    <property type="nucleotide sequence ID" value="NZ_LT608334.1"/>
</dbReference>
<feature type="binding site" evidence="3">
    <location>
        <position position="293"/>
    </location>
    <ligand>
        <name>Mg(2+)</name>
        <dbReference type="ChEBI" id="CHEBI:18420"/>
        <label>1</label>
    </ligand>
</feature>
<proteinExistence type="inferred from homology"/>
<feature type="binding site" evidence="3">
    <location>
        <position position="65"/>
    </location>
    <ligand>
        <name>Mg(2+)</name>
        <dbReference type="ChEBI" id="CHEBI:18420"/>
        <label>1</label>
    </ligand>
</feature>
<dbReference type="Gene3D" id="1.10.4080.10">
    <property type="entry name" value="ADP-ribosylation/Crystallin J1"/>
    <property type="match status" value="1"/>
</dbReference>
<feature type="binding site" evidence="3">
    <location>
        <position position="64"/>
    </location>
    <ligand>
        <name>Mg(2+)</name>
        <dbReference type="ChEBI" id="CHEBI:18420"/>
        <label>1</label>
    </ligand>
</feature>
<gene>
    <name evidence="4" type="ORF">KL86PLE_30386</name>
</gene>
<dbReference type="GO" id="GO:0046872">
    <property type="term" value="F:metal ion binding"/>
    <property type="evidence" value="ECO:0007669"/>
    <property type="project" value="UniProtKB-KW"/>
</dbReference>
<feature type="binding site" evidence="3">
    <location>
        <position position="63"/>
    </location>
    <ligand>
        <name>Mg(2+)</name>
        <dbReference type="ChEBI" id="CHEBI:18420"/>
        <label>1</label>
    </ligand>
</feature>
<evidence type="ECO:0000256" key="2">
    <source>
        <dbReference type="ARBA" id="ARBA00022801"/>
    </source>
</evidence>
<sequence length="346" mass="34546">MKTSPEAIRRVFAAACLGDALGAATEAMHPDDIVAVFGGRVDRLLPPPPKAPFAAGLTPGRLTDDATQMLAMARRIIATGGRPTVNDAVVGMLDWAKDGDVFARFAGPTTRIAVEQLKAGADPAGVASPAVYSCMFGTSNGGAMRAPAAGCARPGHPAEAAKLAAILSAPTHNTQVAFGGAGAVAGAIAAGLGGAKFANIEEAAVIGARAGEAEAVAWGRVVGGAGVIRRIGMAVEIGRHHAGDVHAAAAELTEVIGNGVAMAEAVPHAFGLVVAARGNAWQTILGAVNGGNDSDTIAMIAGTVAAAYEPSESWPADILAEIERQNGLDLAAFAAEFAASLPPETA</sequence>
<evidence type="ECO:0000313" key="4">
    <source>
        <dbReference type="EMBL" id="SCM75939.1"/>
    </source>
</evidence>
<comment type="cofactor">
    <cofactor evidence="3">
        <name>Mg(2+)</name>
        <dbReference type="ChEBI" id="CHEBI:18420"/>
    </cofactor>
    <text evidence="3">Binds 2 magnesium ions per subunit.</text>
</comment>
<reference evidence="4" key="1">
    <citation type="submission" date="2016-08" db="EMBL/GenBank/DDBJ databases">
        <authorList>
            <person name="Seilhamer J.J."/>
        </authorList>
    </citation>
    <scope>NUCLEOTIDE SEQUENCE</scope>
    <source>
        <strain evidence="4">86</strain>
    </source>
</reference>
<accession>A0A212LEW6</accession>
<comment type="similarity">
    <text evidence="1">Belongs to the ADP-ribosylglycohydrolase family.</text>
</comment>
<organism evidence="4">
    <name type="scientific">uncultured Pleomorphomonas sp</name>
    <dbReference type="NCBI Taxonomy" id="442121"/>
    <lineage>
        <taxon>Bacteria</taxon>
        <taxon>Pseudomonadati</taxon>
        <taxon>Pseudomonadota</taxon>
        <taxon>Alphaproteobacteria</taxon>
        <taxon>Hyphomicrobiales</taxon>
        <taxon>Pleomorphomonadaceae</taxon>
        <taxon>Pleomorphomonas</taxon>
        <taxon>environmental samples</taxon>
    </lineage>
</organism>
<keyword evidence="3" id="KW-0479">Metal-binding</keyword>
<dbReference type="AlphaFoldDB" id="A0A212LEW6"/>
<evidence type="ECO:0000256" key="3">
    <source>
        <dbReference type="PIRSR" id="PIRSR605502-1"/>
    </source>
</evidence>
<evidence type="ECO:0000256" key="1">
    <source>
        <dbReference type="ARBA" id="ARBA00010702"/>
    </source>
</evidence>
<dbReference type="PANTHER" id="PTHR16222:SF24">
    <property type="entry name" value="ADP-RIBOSYLHYDROLASE ARH3"/>
    <property type="match status" value="1"/>
</dbReference>
<dbReference type="InterPro" id="IPR036705">
    <property type="entry name" value="Ribosyl_crysJ1_sf"/>
</dbReference>
<dbReference type="GO" id="GO:0016787">
    <property type="term" value="F:hydrolase activity"/>
    <property type="evidence" value="ECO:0007669"/>
    <property type="project" value="UniProtKB-KW"/>
</dbReference>